<comment type="pathway">
    <text evidence="7">Protein modification; lipoprotein biosynthesis (diacylglyceryl transfer).</text>
</comment>
<feature type="transmembrane region" description="Helical" evidence="7">
    <location>
        <begin position="128"/>
        <end position="147"/>
    </location>
</feature>
<protein>
    <recommendedName>
        <fullName evidence="7">Phosphatidylglycerol--prolipoprotein diacylglyceryl transferase</fullName>
        <ecNumber evidence="7">2.5.1.145</ecNumber>
    </recommendedName>
</protein>
<evidence type="ECO:0000313" key="9">
    <source>
        <dbReference type="Proteomes" id="UP000251889"/>
    </source>
</evidence>
<dbReference type="UniPathway" id="UPA00664"/>
<evidence type="ECO:0000256" key="6">
    <source>
        <dbReference type="ARBA" id="ARBA00023136"/>
    </source>
</evidence>
<keyword evidence="5 7" id="KW-1133">Transmembrane helix</keyword>
<comment type="similarity">
    <text evidence="1 7">Belongs to the Lgt family.</text>
</comment>
<evidence type="ECO:0000256" key="2">
    <source>
        <dbReference type="ARBA" id="ARBA00022475"/>
    </source>
</evidence>
<dbReference type="OrthoDB" id="871140at2"/>
<sequence>MISYITWNITPEVVDGFPLLRWYGVSWIAGMFLAYKILTRIYKSEGTPLVELDSLTTYVVLCVIVGARLGHILFYDPIYYWNNPIEILPFKLEPEFEFTGFLGLASHGGIAGALVALGIYGRKFKKNYWWLLDRIVIAGPALGIIRLGNLMNSEIVGIPTNLPWAFIFTRIDTVPRHPVQLYEAICYLGISGVLYMLWRSKKFYEHNGFIAGLGITLLFIERFLIEFLKEDQVSFEQNLLLNMGQLLSIPLILGGIVLMVTCVRGIFRFENNSRF</sequence>
<comment type="catalytic activity">
    <reaction evidence="7">
        <text>L-cysteinyl-[prolipoprotein] + a 1,2-diacyl-sn-glycero-3-phospho-(1'-sn-glycerol) = an S-1,2-diacyl-sn-glyceryl-L-cysteinyl-[prolipoprotein] + sn-glycerol 1-phosphate + H(+)</text>
        <dbReference type="Rhea" id="RHEA:56712"/>
        <dbReference type="Rhea" id="RHEA-COMP:14679"/>
        <dbReference type="Rhea" id="RHEA-COMP:14680"/>
        <dbReference type="ChEBI" id="CHEBI:15378"/>
        <dbReference type="ChEBI" id="CHEBI:29950"/>
        <dbReference type="ChEBI" id="CHEBI:57685"/>
        <dbReference type="ChEBI" id="CHEBI:64716"/>
        <dbReference type="ChEBI" id="CHEBI:140658"/>
        <dbReference type="EC" id="2.5.1.145"/>
    </reaction>
</comment>
<dbReference type="GO" id="GO:0042158">
    <property type="term" value="P:lipoprotein biosynthetic process"/>
    <property type="evidence" value="ECO:0007669"/>
    <property type="project" value="UniProtKB-UniRule"/>
</dbReference>
<keyword evidence="2 7" id="KW-1003">Cell membrane</keyword>
<feature type="binding site" evidence="7">
    <location>
        <position position="146"/>
    </location>
    <ligand>
        <name>a 1,2-diacyl-sn-glycero-3-phospho-(1'-sn-glycerol)</name>
        <dbReference type="ChEBI" id="CHEBI:64716"/>
    </ligand>
</feature>
<dbReference type="GO" id="GO:0005886">
    <property type="term" value="C:plasma membrane"/>
    <property type="evidence" value="ECO:0007669"/>
    <property type="project" value="UniProtKB-SubCell"/>
</dbReference>
<evidence type="ECO:0000256" key="4">
    <source>
        <dbReference type="ARBA" id="ARBA00022692"/>
    </source>
</evidence>
<dbReference type="InterPro" id="IPR001640">
    <property type="entry name" value="Lgt"/>
</dbReference>
<evidence type="ECO:0000256" key="5">
    <source>
        <dbReference type="ARBA" id="ARBA00022989"/>
    </source>
</evidence>
<dbReference type="GO" id="GO:0008961">
    <property type="term" value="F:phosphatidylglycerol-prolipoprotein diacylglyceryl transferase activity"/>
    <property type="evidence" value="ECO:0007669"/>
    <property type="project" value="UniProtKB-UniRule"/>
</dbReference>
<feature type="transmembrane region" description="Helical" evidence="7">
    <location>
        <begin position="20"/>
        <end position="38"/>
    </location>
</feature>
<evidence type="ECO:0000313" key="8">
    <source>
        <dbReference type="EMBL" id="RAW01836.1"/>
    </source>
</evidence>
<accession>A0A364Y4X9</accession>
<gene>
    <name evidence="7 8" type="primary">lgt</name>
    <name evidence="8" type="ORF">DQQ10_09335</name>
</gene>
<evidence type="ECO:0000256" key="7">
    <source>
        <dbReference type="HAMAP-Rule" id="MF_01147"/>
    </source>
</evidence>
<comment type="subcellular location">
    <subcellularLocation>
        <location evidence="7">Cell membrane</location>
        <topology evidence="7">Multi-pass membrane protein</topology>
    </subcellularLocation>
</comment>
<dbReference type="AlphaFoldDB" id="A0A364Y4X9"/>
<dbReference type="EC" id="2.5.1.145" evidence="7"/>
<organism evidence="8 9">
    <name type="scientific">Pseudochryseolinea flava</name>
    <dbReference type="NCBI Taxonomy" id="2059302"/>
    <lineage>
        <taxon>Bacteria</taxon>
        <taxon>Pseudomonadati</taxon>
        <taxon>Bacteroidota</taxon>
        <taxon>Cytophagia</taxon>
        <taxon>Cytophagales</taxon>
        <taxon>Fulvivirgaceae</taxon>
        <taxon>Pseudochryseolinea</taxon>
    </lineage>
</organism>
<keyword evidence="8" id="KW-0449">Lipoprotein</keyword>
<feature type="transmembrane region" description="Helical" evidence="7">
    <location>
        <begin position="209"/>
        <end position="225"/>
    </location>
</feature>
<dbReference type="NCBIfam" id="TIGR00544">
    <property type="entry name" value="lgt"/>
    <property type="match status" value="1"/>
</dbReference>
<keyword evidence="3 7" id="KW-0808">Transferase</keyword>
<proteinExistence type="inferred from homology"/>
<comment type="caution">
    <text evidence="8">The sequence shown here is derived from an EMBL/GenBank/DDBJ whole genome shotgun (WGS) entry which is preliminary data.</text>
</comment>
<keyword evidence="6 7" id="KW-0472">Membrane</keyword>
<dbReference type="EMBL" id="QMFY01000003">
    <property type="protein sequence ID" value="RAW01836.1"/>
    <property type="molecule type" value="Genomic_DNA"/>
</dbReference>
<dbReference type="RefSeq" id="WP_112746577.1">
    <property type="nucleotide sequence ID" value="NZ_QMFY01000003.1"/>
</dbReference>
<evidence type="ECO:0000256" key="3">
    <source>
        <dbReference type="ARBA" id="ARBA00022679"/>
    </source>
</evidence>
<feature type="transmembrane region" description="Helical" evidence="7">
    <location>
        <begin position="245"/>
        <end position="267"/>
    </location>
</feature>
<name>A0A364Y4X9_9BACT</name>
<reference evidence="8 9" key="1">
    <citation type="submission" date="2018-06" db="EMBL/GenBank/DDBJ databases">
        <title>Chryseolinea flavus sp. nov., a member of the phylum Bacteroidetes isolated from soil.</title>
        <authorList>
            <person name="Li Y."/>
            <person name="Wang J."/>
        </authorList>
    </citation>
    <scope>NUCLEOTIDE SEQUENCE [LARGE SCALE GENOMIC DNA]</scope>
    <source>
        <strain evidence="8 9">SDU1-6</strain>
    </source>
</reference>
<feature type="transmembrane region" description="Helical" evidence="7">
    <location>
        <begin position="101"/>
        <end position="121"/>
    </location>
</feature>
<feature type="transmembrane region" description="Helical" evidence="7">
    <location>
        <begin position="179"/>
        <end position="197"/>
    </location>
</feature>
<dbReference type="PANTHER" id="PTHR30589">
    <property type="entry name" value="PROLIPOPROTEIN DIACYLGLYCERYL TRANSFERASE"/>
    <property type="match status" value="1"/>
</dbReference>
<feature type="transmembrane region" description="Helical" evidence="7">
    <location>
        <begin position="58"/>
        <end position="81"/>
    </location>
</feature>
<dbReference type="Pfam" id="PF01790">
    <property type="entry name" value="LGT"/>
    <property type="match status" value="1"/>
</dbReference>
<keyword evidence="9" id="KW-1185">Reference proteome</keyword>
<evidence type="ECO:0000256" key="1">
    <source>
        <dbReference type="ARBA" id="ARBA00007150"/>
    </source>
</evidence>
<comment type="function">
    <text evidence="7">Catalyzes the transfer of the diacylglyceryl group from phosphatidylglycerol to the sulfhydryl group of the N-terminal cysteine of a prolipoprotein, the first step in the formation of mature lipoproteins.</text>
</comment>
<keyword evidence="4 7" id="KW-0812">Transmembrane</keyword>
<dbReference type="HAMAP" id="MF_01147">
    <property type="entry name" value="Lgt"/>
    <property type="match status" value="1"/>
</dbReference>
<dbReference type="Proteomes" id="UP000251889">
    <property type="component" value="Unassembled WGS sequence"/>
</dbReference>
<dbReference type="PANTHER" id="PTHR30589:SF0">
    <property type="entry name" value="PHOSPHATIDYLGLYCEROL--PROLIPOPROTEIN DIACYLGLYCERYL TRANSFERASE"/>
    <property type="match status" value="1"/>
</dbReference>